<dbReference type="Proteomes" id="UP000296862">
    <property type="component" value="Chromosome"/>
</dbReference>
<organism evidence="2 3">
    <name type="scientific">Flavobacterium sangjuense</name>
    <dbReference type="NCBI Taxonomy" id="2518177"/>
    <lineage>
        <taxon>Bacteria</taxon>
        <taxon>Pseudomonadati</taxon>
        <taxon>Bacteroidota</taxon>
        <taxon>Flavobacteriia</taxon>
        <taxon>Flavobacteriales</taxon>
        <taxon>Flavobacteriaceae</taxon>
        <taxon>Flavobacterium</taxon>
    </lineage>
</organism>
<feature type="domain" description="DUF2147" evidence="1">
    <location>
        <begin position="23"/>
        <end position="138"/>
    </location>
</feature>
<evidence type="ECO:0000259" key="1">
    <source>
        <dbReference type="Pfam" id="PF09917"/>
    </source>
</evidence>
<dbReference type="AlphaFoldDB" id="A0A4P7PWN2"/>
<gene>
    <name evidence="2" type="ORF">GS03_01898</name>
</gene>
<dbReference type="Pfam" id="PF09917">
    <property type="entry name" value="DUF2147"/>
    <property type="match status" value="1"/>
</dbReference>
<keyword evidence="3" id="KW-1185">Reference proteome</keyword>
<proteinExistence type="predicted"/>
<dbReference type="PANTHER" id="PTHR36919">
    <property type="entry name" value="BLR1215 PROTEIN"/>
    <property type="match status" value="1"/>
</dbReference>
<dbReference type="KEGG" id="fsn:GS03_01898"/>
<dbReference type="PANTHER" id="PTHR36919:SF3">
    <property type="entry name" value="BLL5882 PROTEIN"/>
    <property type="match status" value="1"/>
</dbReference>
<accession>A0A4P7PWN2</accession>
<dbReference type="InterPro" id="IPR019223">
    <property type="entry name" value="DUF2147"/>
</dbReference>
<sequence length="140" mass="16069">MKLTLSIVMFLFFQLSFSQTIFGKWKTIDDITGKEKGVVEIFEHKGKVYGRIIEIFEAEKKHIKCEKCDGDEKNKPVMGMNIIKGMTKDGDIYGGGKVLDPKIGKWYHCKISLDGKDKLIVRGYIGIPLFGRSQIWIRHK</sequence>
<reference evidence="2 3" key="1">
    <citation type="submission" date="2019-04" db="EMBL/GenBank/DDBJ databases">
        <title>Flavobacterium sp. GS03.</title>
        <authorList>
            <person name="Kim H."/>
        </authorList>
    </citation>
    <scope>NUCLEOTIDE SEQUENCE [LARGE SCALE GENOMIC DNA]</scope>
    <source>
        <strain evidence="2 3">GS03</strain>
    </source>
</reference>
<protein>
    <recommendedName>
        <fullName evidence="1">DUF2147 domain-containing protein</fullName>
    </recommendedName>
</protein>
<evidence type="ECO:0000313" key="2">
    <source>
        <dbReference type="EMBL" id="QBZ98393.1"/>
    </source>
</evidence>
<name>A0A4P7PWN2_9FLAO</name>
<dbReference type="RefSeq" id="WP_136152295.1">
    <property type="nucleotide sequence ID" value="NZ_CP038810.1"/>
</dbReference>
<evidence type="ECO:0000313" key="3">
    <source>
        <dbReference type="Proteomes" id="UP000296862"/>
    </source>
</evidence>
<dbReference type="Gene3D" id="2.40.128.520">
    <property type="match status" value="1"/>
</dbReference>
<dbReference type="OrthoDB" id="9814399at2"/>
<dbReference type="EMBL" id="CP038810">
    <property type="protein sequence ID" value="QBZ98393.1"/>
    <property type="molecule type" value="Genomic_DNA"/>
</dbReference>